<sequence>KTIQWGILRFTMTHNFKNYTNITFVDEKLNLCDYLNDLLKLYCPVPPGIYHIKLTDIVPKLFWP</sequence>
<evidence type="ECO:0000313" key="1">
    <source>
        <dbReference type="EnsemblMetazoa" id="Aqu2.1.14773_001"/>
    </source>
</evidence>
<proteinExistence type="predicted"/>
<dbReference type="InParanoid" id="A0A1X7TJ53"/>
<name>A0A1X7TJ53_AMPQE</name>
<accession>A0A1X7TJ53</accession>
<reference evidence="1" key="1">
    <citation type="submission" date="2017-05" db="UniProtKB">
        <authorList>
            <consortium name="EnsemblMetazoa"/>
        </authorList>
    </citation>
    <scope>IDENTIFICATION</scope>
</reference>
<dbReference type="AlphaFoldDB" id="A0A1X7TJ53"/>
<protein>
    <submittedName>
        <fullName evidence="1">Uncharacterized protein</fullName>
    </submittedName>
</protein>
<organism evidence="1">
    <name type="scientific">Amphimedon queenslandica</name>
    <name type="common">Sponge</name>
    <dbReference type="NCBI Taxonomy" id="400682"/>
    <lineage>
        <taxon>Eukaryota</taxon>
        <taxon>Metazoa</taxon>
        <taxon>Porifera</taxon>
        <taxon>Demospongiae</taxon>
        <taxon>Heteroscleromorpha</taxon>
        <taxon>Haplosclerida</taxon>
        <taxon>Niphatidae</taxon>
        <taxon>Amphimedon</taxon>
    </lineage>
</organism>
<dbReference type="EnsemblMetazoa" id="Aqu2.1.14773_001">
    <property type="protein sequence ID" value="Aqu2.1.14773_001"/>
    <property type="gene ID" value="Aqu2.1.14773"/>
</dbReference>